<feature type="region of interest" description="Disordered" evidence="1">
    <location>
        <begin position="584"/>
        <end position="606"/>
    </location>
</feature>
<sequence>MAGPQSTIRSLPLFHYILHAQLFQYAAVLLSLLQPSVAFQSLTVLPSDSTINYQPPGAWTTIQNPCASDSMLSIARTEDAVAIITKSFSFTAPLWPFPVQIGISIDGEDFNHVVDLQDTTTPFSSPPPATGWPSTCQRSAPRLSFVSSNNVERTIRITAASTGASGFEVDTPSPPPETSISPIISPPITSNPAIFGTGATSTTPPTTTTSHIVSKIPQIFTSISLTPSPENRRSVLSIPGTRTSLSSAHTLTITTLSISSMTASFISTMSSTVSPVISTATTTSPSAFNFSTAGPSASPNTPQASPALQAGSRQSQWTIIIAVLCALLGLLIIFGLVWFLIKKRRERMETKRRGDDLLAQPTDEKLHDEVGDQNTLSDINAETRTSWEHGNAANVYGPTAPLQADDAYAWSSQVEEALETCKPVTPPNPFWPVSNDRASNPLTPIALRNGPLHSNHDEMGHSNNPFTAVQPPHHAHIRRQGSNNPFIAYLNSNIDHTHTGASNTVVPAPLSYQDSAIPQSYPDLPPRQSRYAETDISRWSQSSFSPSCYELLDEAGNSVPGASLTRELSITSARRAIKAQAQLTSLPLTATPGNNQPSRSSTMTELNDDITRASSLTPLSRNSTIDWNVIDNFPIPPQPTTLSRHNSNLPLIRPLQLNLDSPRTVLVSHSGQEKFSMRRSRRPSASGIWSEVDGGGEVLLDGQNWQSDDPREVFKRDTCWSESFLVPVPQTPLPHSPHPVLPLSDFSTINPWSSSNLSSSITFPPPLDSVTSLSTTLPQRPGPAHTLPTVIPEPDHSLNSYTRPSSSNLQTPTSALRSPPHYSQLSTPPPSASRPPSSSSRRVSSVMGPRSRRSQAPRSPLTLSTSNHHASVHSSLSLPTPPPQYSPGTYNPFSNNSRTAGANVGAARIRGSMRRAQEDFMRSHEEFLRSRNDYLEPRAQAAPMSEATTSVEETTRLRTNGPVVDHNDDLYSPPRMPAAFAGGLPTPPLSSRGSGFLNQSAHDDAFGKAAIDRQPADVFFNSRNPYAQSNSDALMRLEAALNL</sequence>
<evidence type="ECO:0000313" key="4">
    <source>
        <dbReference type="Proteomes" id="UP000284842"/>
    </source>
</evidence>
<keyword evidence="4" id="KW-1185">Reference proteome</keyword>
<proteinExistence type="predicted"/>
<feature type="transmembrane region" description="Helical" evidence="2">
    <location>
        <begin position="317"/>
        <end position="341"/>
    </location>
</feature>
<feature type="compositionally biased region" description="Polar residues" evidence="1">
    <location>
        <begin position="584"/>
        <end position="605"/>
    </location>
</feature>
<keyword evidence="2" id="KW-0472">Membrane</keyword>
<dbReference type="InParanoid" id="A0A409YIF4"/>
<keyword evidence="2" id="KW-1133">Transmembrane helix</keyword>
<feature type="compositionally biased region" description="Polar residues" evidence="1">
    <location>
        <begin position="861"/>
        <end position="878"/>
    </location>
</feature>
<feature type="compositionally biased region" description="Low complexity" evidence="1">
    <location>
        <begin position="834"/>
        <end position="849"/>
    </location>
</feature>
<evidence type="ECO:0000313" key="3">
    <source>
        <dbReference type="EMBL" id="PPR02768.1"/>
    </source>
</evidence>
<protein>
    <submittedName>
        <fullName evidence="3">Uncharacterized protein</fullName>
    </submittedName>
</protein>
<dbReference type="AlphaFoldDB" id="A0A409YIF4"/>
<keyword evidence="2" id="KW-0812">Transmembrane</keyword>
<evidence type="ECO:0000256" key="2">
    <source>
        <dbReference type="SAM" id="Phobius"/>
    </source>
</evidence>
<feature type="compositionally biased region" description="Polar residues" evidence="1">
    <location>
        <begin position="886"/>
        <end position="899"/>
    </location>
</feature>
<reference evidence="3 4" key="1">
    <citation type="journal article" date="2018" name="Evol. Lett.">
        <title>Horizontal gene cluster transfer increased hallucinogenic mushroom diversity.</title>
        <authorList>
            <person name="Reynolds H.T."/>
            <person name="Vijayakumar V."/>
            <person name="Gluck-Thaler E."/>
            <person name="Korotkin H.B."/>
            <person name="Matheny P.B."/>
            <person name="Slot J.C."/>
        </authorList>
    </citation>
    <scope>NUCLEOTIDE SEQUENCE [LARGE SCALE GENOMIC DNA]</scope>
    <source>
        <strain evidence="3 4">2629</strain>
    </source>
</reference>
<feature type="region of interest" description="Disordered" evidence="1">
    <location>
        <begin position="771"/>
        <end position="899"/>
    </location>
</feature>
<accession>A0A409YIF4</accession>
<dbReference type="Proteomes" id="UP000284842">
    <property type="component" value="Unassembled WGS sequence"/>
</dbReference>
<name>A0A409YIF4_9AGAR</name>
<evidence type="ECO:0000256" key="1">
    <source>
        <dbReference type="SAM" id="MobiDB-lite"/>
    </source>
</evidence>
<feature type="region of interest" description="Disordered" evidence="1">
    <location>
        <begin position="290"/>
        <end position="309"/>
    </location>
</feature>
<organism evidence="3 4">
    <name type="scientific">Panaeolus cyanescens</name>
    <dbReference type="NCBI Taxonomy" id="181874"/>
    <lineage>
        <taxon>Eukaryota</taxon>
        <taxon>Fungi</taxon>
        <taxon>Dikarya</taxon>
        <taxon>Basidiomycota</taxon>
        <taxon>Agaricomycotina</taxon>
        <taxon>Agaricomycetes</taxon>
        <taxon>Agaricomycetidae</taxon>
        <taxon>Agaricales</taxon>
        <taxon>Agaricineae</taxon>
        <taxon>Galeropsidaceae</taxon>
        <taxon>Panaeolus</taxon>
    </lineage>
</organism>
<feature type="compositionally biased region" description="Polar residues" evidence="1">
    <location>
        <begin position="797"/>
        <end position="825"/>
    </location>
</feature>
<gene>
    <name evidence="3" type="ORF">CVT24_002242</name>
</gene>
<comment type="caution">
    <text evidence="3">The sequence shown here is derived from an EMBL/GenBank/DDBJ whole genome shotgun (WGS) entry which is preliminary data.</text>
</comment>
<dbReference type="EMBL" id="NHTK01001146">
    <property type="protein sequence ID" value="PPR02768.1"/>
    <property type="molecule type" value="Genomic_DNA"/>
</dbReference>
<feature type="region of interest" description="Disordered" evidence="1">
    <location>
        <begin position="162"/>
        <end position="186"/>
    </location>
</feature>